<organism evidence="1 2">
    <name type="scientific">Paraburkholderia tagetis</name>
    <dbReference type="NCBI Taxonomy" id="2913261"/>
    <lineage>
        <taxon>Bacteria</taxon>
        <taxon>Pseudomonadati</taxon>
        <taxon>Pseudomonadota</taxon>
        <taxon>Betaproteobacteria</taxon>
        <taxon>Burkholderiales</taxon>
        <taxon>Burkholderiaceae</taxon>
        <taxon>Paraburkholderia</taxon>
    </lineage>
</organism>
<evidence type="ECO:0000313" key="2">
    <source>
        <dbReference type="Proteomes" id="UP001139308"/>
    </source>
</evidence>
<comment type="caution">
    <text evidence="1">The sequence shown here is derived from an EMBL/GenBank/DDBJ whole genome shotgun (WGS) entry which is preliminary data.</text>
</comment>
<sequence>MRLIIQARLADGDSATTGEGDEVLAVIERPDCSLAELGLTLAEGRSMLAKVQAELISKQVQCWMSGQIHCQSCGAALRHKDSRSTVLRTVYGKVTMKSPRLWSCECQGTLQTEQRVVHPLSKALTRRVTPELEYLEAKWAAHLPYRQATAMLTEVLPLEKGISSSGIRDRILDLGKQLDADIERDIAQLPQSVADEQVRECSHVAAVSVDSAWLRNCDPGRAPGRHVNIVAGRATFTDAPPKLYAYVHKEVTSAAARLDQFLRRIGVATNERVTVISDDGGEFGKTVEGSQLARGRILDWFHIAMKFQAAERSVFGSKMIDSMERESVETEIIHAKWLVWHGKGGKALEQIKALDSRLLAREGHEFKTLWWNLNTVSSYLKKNAGTLVNYGARHRKGLPISSSIAESAVNQVVSYRMAKKRQMRWTDEGAHCMAQVRVAVLNGEFSPRRISALKIADIDYGKCIGSVSAGSSRFTEHTAVSKG</sequence>
<protein>
    <submittedName>
        <fullName evidence="1">ISKra4 family transposase</fullName>
    </submittedName>
</protein>
<dbReference type="Proteomes" id="UP001139308">
    <property type="component" value="Unassembled WGS sequence"/>
</dbReference>
<dbReference type="RefSeq" id="WP_238468301.1">
    <property type="nucleotide sequence ID" value="NZ_JAKLJA010000056.1"/>
</dbReference>
<evidence type="ECO:0000313" key="1">
    <source>
        <dbReference type="EMBL" id="MCG5078301.1"/>
    </source>
</evidence>
<gene>
    <name evidence="1" type="ORF">L5014_34075</name>
</gene>
<proteinExistence type="predicted"/>
<reference evidence="1" key="1">
    <citation type="submission" date="2022-01" db="EMBL/GenBank/DDBJ databases">
        <title>Genome sequence and assembly of Parabukholderia sp. RG36.</title>
        <authorList>
            <person name="Chhetri G."/>
        </authorList>
    </citation>
    <scope>NUCLEOTIDE SEQUENCE</scope>
    <source>
        <strain evidence="1">RG36</strain>
    </source>
</reference>
<accession>A0A9X1UNL7</accession>
<dbReference type="AlphaFoldDB" id="A0A9X1UNL7"/>
<dbReference type="NCBIfam" id="NF033572">
    <property type="entry name" value="transpos_ISKra4"/>
    <property type="match status" value="1"/>
</dbReference>
<keyword evidence="2" id="KW-1185">Reference proteome</keyword>
<dbReference type="EMBL" id="JAKLJA010000056">
    <property type="protein sequence ID" value="MCG5078301.1"/>
    <property type="molecule type" value="Genomic_DNA"/>
</dbReference>
<name>A0A9X1UNL7_9BURK</name>